<reference evidence="2" key="1">
    <citation type="journal article" date="2019" name="Int. J. Syst. Evol. Microbiol.">
        <title>The Global Catalogue of Microorganisms (GCM) 10K type strain sequencing project: providing services to taxonomists for standard genome sequencing and annotation.</title>
        <authorList>
            <consortium name="The Broad Institute Genomics Platform"/>
            <consortium name="The Broad Institute Genome Sequencing Center for Infectious Disease"/>
            <person name="Wu L."/>
            <person name="Ma J."/>
        </authorList>
    </citation>
    <scope>NUCLEOTIDE SEQUENCE [LARGE SCALE GENOMIC DNA]</scope>
    <source>
        <strain evidence="2">KCTC 42456</strain>
    </source>
</reference>
<keyword evidence="2" id="KW-1185">Reference proteome</keyword>
<organism evidence="1 2">
    <name type="scientific">Pedobacter alpinus</name>
    <dbReference type="NCBI Taxonomy" id="1590643"/>
    <lineage>
        <taxon>Bacteria</taxon>
        <taxon>Pseudomonadati</taxon>
        <taxon>Bacteroidota</taxon>
        <taxon>Sphingobacteriia</taxon>
        <taxon>Sphingobacteriales</taxon>
        <taxon>Sphingobacteriaceae</taxon>
        <taxon>Pedobacter</taxon>
    </lineage>
</organism>
<sequence>MNKIRQILRMSHQGRSIMSITVQSGCSRNTVRKYISAFIHGDFRMELQGEYMRKKWNQEPSKNHS</sequence>
<evidence type="ECO:0000313" key="2">
    <source>
        <dbReference type="Proteomes" id="UP001597546"/>
    </source>
</evidence>
<accession>A0ABW5TR14</accession>
<proteinExistence type="predicted"/>
<dbReference type="Proteomes" id="UP001597546">
    <property type="component" value="Unassembled WGS sequence"/>
</dbReference>
<dbReference type="EMBL" id="JBHULV010000024">
    <property type="protein sequence ID" value="MFD2731711.1"/>
    <property type="molecule type" value="Genomic_DNA"/>
</dbReference>
<name>A0ABW5TR14_9SPHI</name>
<dbReference type="Pfam" id="PF13384">
    <property type="entry name" value="HTH_23"/>
    <property type="match status" value="1"/>
</dbReference>
<gene>
    <name evidence="1" type="ORF">ACFSSE_08320</name>
</gene>
<comment type="caution">
    <text evidence="1">The sequence shown here is derived from an EMBL/GenBank/DDBJ whole genome shotgun (WGS) entry which is preliminary data.</text>
</comment>
<dbReference type="RefSeq" id="WP_379045834.1">
    <property type="nucleotide sequence ID" value="NZ_JBHSKW010000056.1"/>
</dbReference>
<evidence type="ECO:0000313" key="1">
    <source>
        <dbReference type="EMBL" id="MFD2731711.1"/>
    </source>
</evidence>
<protein>
    <submittedName>
        <fullName evidence="1">Helix-turn-helix domain-containing protein</fullName>
    </submittedName>
</protein>